<dbReference type="PANTHER" id="PTHR42986:SF1">
    <property type="entry name" value="BENZALDEHYDE DEHYDROGENASE YFMT"/>
    <property type="match status" value="1"/>
</dbReference>
<dbReference type="FunFam" id="3.40.309.10:FF:000010">
    <property type="entry name" value="Gamma-aminobutyraldehyde dehydrogenase"/>
    <property type="match status" value="1"/>
</dbReference>
<evidence type="ECO:0000259" key="11">
    <source>
        <dbReference type="PROSITE" id="PS50893"/>
    </source>
</evidence>
<evidence type="ECO:0000256" key="8">
    <source>
        <dbReference type="PROSITE-ProRule" id="PRU10007"/>
    </source>
</evidence>
<keyword evidence="3" id="KW-0547">Nucleotide-binding</keyword>
<keyword evidence="6 9" id="KW-0560">Oxidoreductase</keyword>
<dbReference type="GO" id="GO:0016620">
    <property type="term" value="F:oxidoreductase activity, acting on the aldehyde or oxo group of donors, NAD or NADP as acceptor"/>
    <property type="evidence" value="ECO:0007669"/>
    <property type="project" value="InterPro"/>
</dbReference>
<evidence type="ECO:0000313" key="13">
    <source>
        <dbReference type="Proteomes" id="UP000199071"/>
    </source>
</evidence>
<dbReference type="InterPro" id="IPR027417">
    <property type="entry name" value="P-loop_NTPase"/>
</dbReference>
<dbReference type="InterPro" id="IPR029510">
    <property type="entry name" value="Ald_DH_CS_GLU"/>
</dbReference>
<dbReference type="PROSITE" id="PS00687">
    <property type="entry name" value="ALDEHYDE_DEHYDR_GLU"/>
    <property type="match status" value="1"/>
</dbReference>
<protein>
    <submittedName>
        <fullName evidence="12">Acyl-CoA reductase</fullName>
    </submittedName>
</protein>
<gene>
    <name evidence="12" type="ORF">SAMN02982931_03104</name>
</gene>
<dbReference type="InterPro" id="IPR003593">
    <property type="entry name" value="AAA+_ATPase"/>
</dbReference>
<dbReference type="PANTHER" id="PTHR42986">
    <property type="entry name" value="BENZALDEHYDE DEHYDROGENASE YFMT"/>
    <property type="match status" value="1"/>
</dbReference>
<dbReference type="InterPro" id="IPR016163">
    <property type="entry name" value="Ald_DH_C"/>
</dbReference>
<dbReference type="InterPro" id="IPR017871">
    <property type="entry name" value="ABC_transporter-like_CS"/>
</dbReference>
<evidence type="ECO:0000256" key="4">
    <source>
        <dbReference type="ARBA" id="ARBA00022840"/>
    </source>
</evidence>
<dbReference type="Pfam" id="PF00171">
    <property type="entry name" value="Aldedh"/>
    <property type="match status" value="1"/>
</dbReference>
<dbReference type="FunFam" id="3.40.605.10:FF:000012">
    <property type="entry name" value="NAD-dependent succinate-semialdehyde dehydrogenase"/>
    <property type="match status" value="1"/>
</dbReference>
<dbReference type="AlphaFoldDB" id="A0A1G6D7C3"/>
<keyword evidence="4" id="KW-0067">ATP-binding</keyword>
<dbReference type="PROSITE" id="PS50893">
    <property type="entry name" value="ABC_TRANSPORTER_2"/>
    <property type="match status" value="1"/>
</dbReference>
<proteinExistence type="inferred from homology"/>
<dbReference type="CDD" id="cd03224">
    <property type="entry name" value="ABC_TM1139_LivF_branched"/>
    <property type="match status" value="1"/>
</dbReference>
<evidence type="ECO:0000256" key="9">
    <source>
        <dbReference type="RuleBase" id="RU003345"/>
    </source>
</evidence>
<dbReference type="GO" id="GO:0005524">
    <property type="term" value="F:ATP binding"/>
    <property type="evidence" value="ECO:0007669"/>
    <property type="project" value="UniProtKB-KW"/>
</dbReference>
<dbReference type="Gene3D" id="3.40.309.10">
    <property type="entry name" value="Aldehyde Dehydrogenase, Chain A, domain 2"/>
    <property type="match status" value="1"/>
</dbReference>
<dbReference type="STRING" id="665467.SAMN02982931_03104"/>
<dbReference type="PROSITE" id="PS00211">
    <property type="entry name" value="ABC_TRANSPORTER_1"/>
    <property type="match status" value="1"/>
</dbReference>
<keyword evidence="13" id="KW-1185">Reference proteome</keyword>
<evidence type="ECO:0000256" key="7">
    <source>
        <dbReference type="ARBA" id="ARBA00023027"/>
    </source>
</evidence>
<dbReference type="InterPro" id="IPR016161">
    <property type="entry name" value="Ald_DH/histidinol_DH"/>
</dbReference>
<feature type="active site" evidence="8">
    <location>
        <position position="579"/>
    </location>
</feature>
<dbReference type="SUPFAM" id="SSF52540">
    <property type="entry name" value="P-loop containing nucleoside triphosphate hydrolases"/>
    <property type="match status" value="1"/>
</dbReference>
<keyword evidence="5" id="KW-0521">NADP</keyword>
<comment type="similarity">
    <text evidence="2 9">Belongs to the aldehyde dehydrogenase family.</text>
</comment>
<evidence type="ECO:0000256" key="10">
    <source>
        <dbReference type="SAM" id="MobiDB-lite"/>
    </source>
</evidence>
<evidence type="ECO:0000313" key="12">
    <source>
        <dbReference type="EMBL" id="SDB40959.1"/>
    </source>
</evidence>
<reference evidence="12 13" key="1">
    <citation type="submission" date="2016-10" db="EMBL/GenBank/DDBJ databases">
        <authorList>
            <person name="de Groot N.N."/>
        </authorList>
    </citation>
    <scope>NUCLEOTIDE SEQUENCE [LARGE SCALE GENOMIC DNA]</scope>
    <source>
        <strain evidence="12 13">ATCC 35022</strain>
    </source>
</reference>
<dbReference type="InterPro" id="IPR016162">
    <property type="entry name" value="Ald_DH_N"/>
</dbReference>
<organism evidence="12 13">
    <name type="scientific">Bauldia litoralis</name>
    <dbReference type="NCBI Taxonomy" id="665467"/>
    <lineage>
        <taxon>Bacteria</taxon>
        <taxon>Pseudomonadati</taxon>
        <taxon>Pseudomonadota</taxon>
        <taxon>Alphaproteobacteria</taxon>
        <taxon>Hyphomicrobiales</taxon>
        <taxon>Kaistiaceae</taxon>
        <taxon>Bauldia</taxon>
    </lineage>
</organism>
<evidence type="ECO:0000256" key="1">
    <source>
        <dbReference type="ARBA" id="ARBA00005417"/>
    </source>
</evidence>
<accession>A0A1G6D7C3</accession>
<evidence type="ECO:0000256" key="2">
    <source>
        <dbReference type="ARBA" id="ARBA00009986"/>
    </source>
</evidence>
<evidence type="ECO:0000256" key="3">
    <source>
        <dbReference type="ARBA" id="ARBA00022741"/>
    </source>
</evidence>
<dbReference type="InterPro" id="IPR015590">
    <property type="entry name" value="Aldehyde_DH_dom"/>
</dbReference>
<dbReference type="GO" id="GO:0016887">
    <property type="term" value="F:ATP hydrolysis activity"/>
    <property type="evidence" value="ECO:0007669"/>
    <property type="project" value="InterPro"/>
</dbReference>
<dbReference type="Proteomes" id="UP000199071">
    <property type="component" value="Unassembled WGS sequence"/>
</dbReference>
<dbReference type="SUPFAM" id="SSF53720">
    <property type="entry name" value="ALDH-like"/>
    <property type="match status" value="1"/>
</dbReference>
<feature type="domain" description="ABC transporter" evidence="11">
    <location>
        <begin position="2"/>
        <end position="235"/>
    </location>
</feature>
<dbReference type="CDD" id="cd07105">
    <property type="entry name" value="ALDH_SaliADH"/>
    <property type="match status" value="1"/>
</dbReference>
<keyword evidence="7" id="KW-0520">NAD</keyword>
<dbReference type="Gene3D" id="3.40.50.300">
    <property type="entry name" value="P-loop containing nucleotide triphosphate hydrolases"/>
    <property type="match status" value="1"/>
</dbReference>
<evidence type="ECO:0000256" key="5">
    <source>
        <dbReference type="ARBA" id="ARBA00022857"/>
    </source>
</evidence>
<evidence type="ECO:0000256" key="6">
    <source>
        <dbReference type="ARBA" id="ARBA00023002"/>
    </source>
</evidence>
<dbReference type="SMART" id="SM00382">
    <property type="entry name" value="AAA"/>
    <property type="match status" value="1"/>
</dbReference>
<dbReference type="Pfam" id="PF00005">
    <property type="entry name" value="ABC_tran"/>
    <property type="match status" value="1"/>
</dbReference>
<dbReference type="EMBL" id="FMXQ01000006">
    <property type="protein sequence ID" value="SDB40959.1"/>
    <property type="molecule type" value="Genomic_DNA"/>
</dbReference>
<feature type="compositionally biased region" description="Polar residues" evidence="10">
    <location>
        <begin position="289"/>
        <end position="298"/>
    </location>
</feature>
<dbReference type="InterPro" id="IPR003439">
    <property type="entry name" value="ABC_transporter-like_ATP-bd"/>
</dbReference>
<comment type="similarity">
    <text evidence="1">Belongs to the ABC transporter superfamily.</text>
</comment>
<sequence>MLELTGIGAAYGKHTALTGVDLFVDGSEIVVILGANGAGKSTLLKVIAGIVRPLPGGTVTLGGRQLTTIEPHRIVEAGIALVPEGRGIFADLTVHENLMLGAHPQRARAGEAKNLATVLKLFPRLRERMRQHVHTMSGGEQQMVAIGRAMMSSPEILLLDEPSLGLSPMLTHELFQALAHIRETGVGVLLVEQNARESLAIADRGYLIETGRIVGHGEASRLAADPAVREAYLGVAGHARLPVHADEDKPIAEGTAPKLPLVGRSKSANGTKLMSGGGKTIDEEAPPSRNRSAISTSPKGEDFESRFMANENALPAPKAPARESETPPMFHTKLIIADRDLAASDSRTFDRLDPVTGEVATRSAAASISDAQKAADAGAAAFPEWSQTPPGQRRKLLLKAADILESKMEEFAAAVVTETGSPAHWAQFNVGLAADMIREAASMTTQVSGDVIPANRPGSVAMAIRQPAGVVLSMAPWNAPIILGVRSVAMPLACGNTVVFKASENCPRTHALIVESFREAGLPAGAINLVSNAPEDAAKIVETLIAHPKVRRINFTGSTRVGRIIAETGARYLKPVLLELGGKAPLVILDDADLDEAVNAAVFGAFANAGQICMSTEKIVVDGSIADAFVEKFAARASALPFGDPRGHVVIGSCINAGAVARVRELIDDAASKGAKVVAGGPSDTSIMAATVLDHVTPAMRIYEEESFGPVVCVIRAAGEDDAVRIANDTEYGLSAAVFTRDIARGMKVAGRIESGICHINGPTVHDEAQMPFGGTKSSGYGRFGGKAAIDEFTELRWITIQTEPMHYPF</sequence>
<name>A0A1G6D7C3_9HYPH</name>
<dbReference type="Gene3D" id="3.40.605.10">
    <property type="entry name" value="Aldehyde Dehydrogenase, Chain A, domain 1"/>
    <property type="match status" value="1"/>
</dbReference>
<feature type="region of interest" description="Disordered" evidence="10">
    <location>
        <begin position="246"/>
        <end position="300"/>
    </location>
</feature>